<feature type="coiled-coil region" evidence="1">
    <location>
        <begin position="2310"/>
        <end position="2358"/>
    </location>
</feature>
<feature type="coiled-coil region" evidence="1">
    <location>
        <begin position="2526"/>
        <end position="2553"/>
    </location>
</feature>
<feature type="coiled-coil region" evidence="1">
    <location>
        <begin position="1288"/>
        <end position="1419"/>
    </location>
</feature>
<proteinExistence type="predicted"/>
<feature type="coiled-coil region" evidence="1">
    <location>
        <begin position="704"/>
        <end position="738"/>
    </location>
</feature>
<evidence type="ECO:0000313" key="3">
    <source>
        <dbReference type="Proteomes" id="UP000694941"/>
    </source>
</evidence>
<feature type="coiled-coil region" evidence="1">
    <location>
        <begin position="1997"/>
        <end position="2031"/>
    </location>
</feature>
<keyword evidence="1" id="KW-0175">Coiled coil</keyword>
<feature type="compositionally biased region" description="Basic and acidic residues" evidence="2">
    <location>
        <begin position="33"/>
        <end position="44"/>
    </location>
</feature>
<feature type="coiled-coil region" evidence="1">
    <location>
        <begin position="2597"/>
        <end position="2657"/>
    </location>
</feature>
<organism evidence="3 4">
    <name type="scientific">Limulus polyphemus</name>
    <name type="common">Atlantic horseshoe crab</name>
    <dbReference type="NCBI Taxonomy" id="6850"/>
    <lineage>
        <taxon>Eukaryota</taxon>
        <taxon>Metazoa</taxon>
        <taxon>Ecdysozoa</taxon>
        <taxon>Arthropoda</taxon>
        <taxon>Chelicerata</taxon>
        <taxon>Merostomata</taxon>
        <taxon>Xiphosura</taxon>
        <taxon>Limulidae</taxon>
        <taxon>Limulus</taxon>
    </lineage>
</organism>
<feature type="coiled-coil region" evidence="1">
    <location>
        <begin position="2869"/>
        <end position="2958"/>
    </location>
</feature>
<name>A0ABM1T494_LIMPO</name>
<evidence type="ECO:0000256" key="2">
    <source>
        <dbReference type="SAM" id="MobiDB-lite"/>
    </source>
</evidence>
<dbReference type="GeneID" id="106466916"/>
<feature type="coiled-coil region" evidence="1">
    <location>
        <begin position="414"/>
        <end position="441"/>
    </location>
</feature>
<protein>
    <submittedName>
        <fullName evidence="4">Golgin subfamily A member 4-like</fullName>
    </submittedName>
</protein>
<keyword evidence="3" id="KW-1185">Reference proteome</keyword>
<evidence type="ECO:0000256" key="1">
    <source>
        <dbReference type="SAM" id="Coils"/>
    </source>
</evidence>
<feature type="coiled-coil region" evidence="1">
    <location>
        <begin position="1508"/>
        <end position="1605"/>
    </location>
</feature>
<evidence type="ECO:0000313" key="4">
    <source>
        <dbReference type="RefSeq" id="XP_022250700.1"/>
    </source>
</evidence>
<feature type="coiled-coil region" evidence="1">
    <location>
        <begin position="1895"/>
        <end position="1948"/>
    </location>
</feature>
<gene>
    <name evidence="4" type="primary">LOC106466916</name>
</gene>
<feature type="coiled-coil region" evidence="1">
    <location>
        <begin position="2424"/>
        <end position="2499"/>
    </location>
</feature>
<feature type="compositionally biased region" description="Basic residues" evidence="2">
    <location>
        <begin position="23"/>
        <end position="32"/>
    </location>
</feature>
<dbReference type="RefSeq" id="XP_022250700.1">
    <property type="nucleotide sequence ID" value="XM_022394992.1"/>
</dbReference>
<feature type="coiled-coil region" evidence="1">
    <location>
        <begin position="2118"/>
        <end position="2179"/>
    </location>
</feature>
<accession>A0ABM1T494</accession>
<feature type="compositionally biased region" description="Polar residues" evidence="2">
    <location>
        <begin position="46"/>
        <end position="60"/>
    </location>
</feature>
<sequence>MEEDERQKKVQAGKEKLAELLKKKNSRSRKKRKTDECSLEEVHQVESMSDYTNTETDESFQSTEEVQQIDQTSLGETTAQDVQEGINTLQESLEHIDNLTVEENTEESSYKAVIEEYRIKIREFQNALIQRDDIISQLSERLVTTLENRDAIQAEASTQAETLAQEISTLKLQLKQATDVVGKQKSKTGISAQELLEAKNQVIFLQQEKVHKDSVIVNLSQRVSSMSSELDILQEEHQTELDNWKKSFESNQTLWENKHQQIQCLLKKEQCEKYKLFSQVEELQKKLLENEEHVAQLSANLVNNQQKVQELQRLLDNVQNQNQLSINTLKEESFEKDTKLKVAQAKIEELIQQSEMKVQQLMKELEKQQQNDRSSGSVDVDQQLTALRVKLEKEHSQNIMTMKAEMWEQLRFEVTAVEQKLQAAVTERNNLNEELKKLKSCSDGKHLTNDNSYVSHHEGAGDSKDQFHSDLLYFMKQCELLVQQNNHLLQQFSTFKDCHKIQAKQMISDNALYTVSNIEDERVRCENDLKQTENQVELVDKTSNLLVFPFFQTPGISSGDTSEKQEFSLQPFYFENRETTIQEQFRTEDVASSSDKNQNELSHLSGLVKDHFTNLCSQFTSVWVINNELLQNLQSSREYVNVLKLELDDEKRKGFHSEDLELLGTPEEILQKSLQIPADKNIQQELIEQNKVLNTKFSEATNTTEQLNMQLQDSNDKVKELKQKINNLEHEEETIYDIVENNCQNWISDHDPELERNQQLQETVISMNGKRLSHESLEKLERTKELECEGEKSEMTHPKHFQEKYNQEVSEKDHLSKQLEHLQEKYDQEVSEKGHLSKQLEHLQEKYDQEVSEKGHLSKQLEHLQEKYDQEVSEKDQLSKQLEHFQHLQEKYDQVVSEKDHLSKQLEHLQEKYDQEVSEKDQLSKQLEHFQHLQEKYDQILLDQVVSEKDQLDKKVKHLEHLQEDYRQVVFEKNKLAEQVANFQLSQQYYDLLVSERDRLSKEVQQLQGLLKESKENEKFVNLELQNQYNIADLKYEVEKLSNEKDCLKSENKDLNEKLSEYQYQVKELLTYKSQTEGELCDQKTTLDKILCKLEDLTIDKNTVKDYTSHRVTQEVSQLEKSFYFYVPKELEEKFEKYVILLQNKISLLENERQDFNKLKEEFECLETDKKHLEDELENLKKSIEELSEIKGLLADSQRERGVFETRCKELSQELENVLSSEAFLKETLETLNQKRDLENESLTKNLNEYHVFIDQIKSILLKASIDVAEFTVENLQFEDISKILENIQLLTEKLHSSHKTINDLKEKVKKLAELLDQHKNQNNILLQEIEEEKKNHMLDLNIMKAEIEEKHEAEMQEKLLEIEQIHHNQLREKDEELIKTRNDYTVEMVRLKSELENMQDAKQKLEEEEDELQKDWNQKLNFAVSSGISEEISKVSSLPSESTVIHKAANSGDQSAFVNIDSKSFVENSHLFKQGFGEKDLTEREWKLKYEKLLQENKVLHCVKEELKYILEENNNTDTKIKELESELIKSERHTETVVNFLKEKKELEQDLMMQVFNFEEAKRKLEAKLEELKVQISGLSSAKRALEEELQLERQKIHSSKMEDLAVPEAEIWELRSKLQLEVELRNSLEASVAYLSKRCELLDKGKNDLLIQMEKFKDQVMHYLIEQQKTQSDLMNERFENQKTKRELINLQIKLRALQIRQSSQIQNVSGEDNYFDEIVVEENSQTGIDHFSNSLNQGDQELEKSVVEVLGLSDKMDYLANISQTILEEKQKFINQLTQQEQVLSNLKKLLDKENLSANKDVEDLYIHLNQLQVQGKTLLDEIEQHMQTYSDVSGILYDRSFLEQTQLMMKNAFLKNVKTSEFASEYIVQEHSCQSQLSEKQVAEVELKLLEQMKNSVIEHQRLEAQLQQKDLILKQWQQESIQKELEKASEEALIQIQQQEDLSNLRRRLTAEALQDLRLLREEMDRRHKKTMQDLENKLEMKHSENITHLEDSYKTQVAALQAENERLKREQERLTLSTAEVETQIVSEECLKNHVRRLMDELTCNQKALLENVVLETEKYHKEQIQAIKTKFQDQLREETESIQSCNEKKLQALVASLRLEFEKEKSLILKNQQEKIEKKHKEELNNLKHHLEKEINNLKLKHVEQQREVEKECSEVLAERLRDQLEEEHKQHIKHLTQHWHMVYFTHLNKITEKTTVLPSTEASDEIKEKTTVLPSTEISKPSDKVESDEGTGNSQSIDVRLEGLLTERELLLKEAKDMYQRLLDVHVKDLTELKQRVQDEYQAVLVLHKKMNAELDKIVEETNLSSKLKSLEAEKSELLGKLEILNRQLDAIEYQNQQLQLLVVQLRKDDSCLNCKRMTDDKDRALGKESSTSQLVSQGTLSKSFASLEEGRLSLFGKVPSEGGDVFRELDNHYRNMYELKIVEYESQLKVATEELEKSYQKRLETERKKHQKEIIDMESKKTNLEKKYQNDLENVIARHESEKRALEQAYCEKLAEERKNTSERPLMSTVDEDKVNDLCQKHLLELEKLRSELEEKFIEEKDTLCEEHVTKVKELIMEHNKEMKVLQKCTKEKNEQRVIDFPKDDKAVSLADEISRLTKEKEEILQNKLEIETKLNSQLADLIQEHHNDLQAQIEDMNIRFNEQRKTFEAELHHQLENIKMNHGQEMQLQERVLKEKHQETCAKLEEEHKKQLKELKSCHSTEIEQLQDMIEEQKMTSQKQIEDLKSSHSLEVDGFQQKIEDLLKKNRDLFSKHLLEMEEVSLYYSNESRQMSNKLRAKIEEEKTHLLMEVSKLVEKGIEKGLGHKVEEMISNLLQVINSLITVKTRVKSLSDLGKKDEDNGESLTKKDHNILSVSISEEDLQILKEKQKVEVRELHEKFKIDLEKAKAQAKKEADEKEQQNGAAMLEEMEKLRLKMEMDMAGYASENERLARELEELRDHIHLLEKRKTKFGT</sequence>
<feature type="coiled-coil region" evidence="1">
    <location>
        <begin position="515"/>
        <end position="542"/>
    </location>
</feature>
<feature type="coiled-coil region" evidence="1">
    <location>
        <begin position="1139"/>
        <end position="1200"/>
    </location>
</feature>
<feature type="coiled-coil region" evidence="1">
    <location>
        <begin position="805"/>
        <end position="1065"/>
    </location>
</feature>
<feature type="region of interest" description="Disordered" evidence="2">
    <location>
        <begin position="2207"/>
        <end position="2243"/>
    </location>
</feature>
<feature type="coiled-coil region" evidence="1">
    <location>
        <begin position="266"/>
        <end position="371"/>
    </location>
</feature>
<dbReference type="Proteomes" id="UP000694941">
    <property type="component" value="Unplaced"/>
</dbReference>
<feature type="coiled-coil region" evidence="1">
    <location>
        <begin position="135"/>
        <end position="180"/>
    </location>
</feature>
<reference evidence="4" key="1">
    <citation type="submission" date="2025-08" db="UniProtKB">
        <authorList>
            <consortium name="RefSeq"/>
        </authorList>
    </citation>
    <scope>IDENTIFICATION</scope>
    <source>
        <tissue evidence="4">Muscle</tissue>
    </source>
</reference>
<feature type="region of interest" description="Disordered" evidence="2">
    <location>
        <begin position="1"/>
        <end position="60"/>
    </location>
</feature>
<feature type="coiled-coil region" evidence="1">
    <location>
        <begin position="2685"/>
        <end position="2734"/>
    </location>
</feature>
<feature type="compositionally biased region" description="Basic and acidic residues" evidence="2">
    <location>
        <begin position="1"/>
        <end position="22"/>
    </location>
</feature>